<dbReference type="RefSeq" id="XP_008869580.1">
    <property type="nucleotide sequence ID" value="XM_008871358.1"/>
</dbReference>
<sequence length="128" mass="13489">MNARSSRYISVNSTTTDSVRSSVGNGSEWVRSTQSGFMPRRPRSARTTGLGMPTCSFFNASCSGGYSPTVEMGGVTGFDVVMRKKYVGTQGVSRCVATPQPRNAESKVSASVRLGASQNTCSRNASSG</sequence>
<feature type="region of interest" description="Disordered" evidence="1">
    <location>
        <begin position="99"/>
        <end position="128"/>
    </location>
</feature>
<dbReference type="AlphaFoldDB" id="A0A024U761"/>
<proteinExistence type="predicted"/>
<evidence type="ECO:0000313" key="2">
    <source>
        <dbReference type="EMBL" id="ETW01732.1"/>
    </source>
</evidence>
<feature type="compositionally biased region" description="Polar residues" evidence="1">
    <location>
        <begin position="1"/>
        <end position="36"/>
    </location>
</feature>
<evidence type="ECO:0000256" key="1">
    <source>
        <dbReference type="SAM" id="MobiDB-lite"/>
    </source>
</evidence>
<feature type="compositionally biased region" description="Polar residues" evidence="1">
    <location>
        <begin position="116"/>
        <end position="128"/>
    </location>
</feature>
<gene>
    <name evidence="2" type="ORF">H310_06337</name>
</gene>
<protein>
    <submittedName>
        <fullName evidence="2">Uncharacterized protein</fullName>
    </submittedName>
</protein>
<dbReference type="EMBL" id="KI913962">
    <property type="protein sequence ID" value="ETW01732.1"/>
    <property type="molecule type" value="Genomic_DNA"/>
</dbReference>
<accession>A0A024U761</accession>
<dbReference type="VEuPathDB" id="FungiDB:H310_06337"/>
<feature type="compositionally biased region" description="Polar residues" evidence="1">
    <location>
        <begin position="100"/>
        <end position="109"/>
    </location>
</feature>
<reference evidence="2" key="1">
    <citation type="submission" date="2013-12" db="EMBL/GenBank/DDBJ databases">
        <title>The Genome Sequence of Aphanomyces invadans NJM9701.</title>
        <authorList>
            <consortium name="The Broad Institute Genomics Platform"/>
            <person name="Russ C."/>
            <person name="Tyler B."/>
            <person name="van West P."/>
            <person name="Dieguez-Uribeondo J."/>
            <person name="Young S.K."/>
            <person name="Zeng Q."/>
            <person name="Gargeya S."/>
            <person name="Fitzgerald M."/>
            <person name="Abouelleil A."/>
            <person name="Alvarado L."/>
            <person name="Chapman S.B."/>
            <person name="Gainer-Dewar J."/>
            <person name="Goldberg J."/>
            <person name="Griggs A."/>
            <person name="Gujja S."/>
            <person name="Hansen M."/>
            <person name="Howarth C."/>
            <person name="Imamovic A."/>
            <person name="Ireland A."/>
            <person name="Larimer J."/>
            <person name="McCowan C."/>
            <person name="Murphy C."/>
            <person name="Pearson M."/>
            <person name="Poon T.W."/>
            <person name="Priest M."/>
            <person name="Roberts A."/>
            <person name="Saif S."/>
            <person name="Shea T."/>
            <person name="Sykes S."/>
            <person name="Wortman J."/>
            <person name="Nusbaum C."/>
            <person name="Birren B."/>
        </authorList>
    </citation>
    <scope>NUCLEOTIDE SEQUENCE [LARGE SCALE GENOMIC DNA]</scope>
    <source>
        <strain evidence="2">NJM9701</strain>
    </source>
</reference>
<name>A0A024U761_9STRA</name>
<feature type="region of interest" description="Disordered" evidence="1">
    <location>
        <begin position="1"/>
        <end position="50"/>
    </location>
</feature>
<organism evidence="2">
    <name type="scientific">Aphanomyces invadans</name>
    <dbReference type="NCBI Taxonomy" id="157072"/>
    <lineage>
        <taxon>Eukaryota</taxon>
        <taxon>Sar</taxon>
        <taxon>Stramenopiles</taxon>
        <taxon>Oomycota</taxon>
        <taxon>Saprolegniomycetes</taxon>
        <taxon>Saprolegniales</taxon>
        <taxon>Verrucalvaceae</taxon>
        <taxon>Aphanomyces</taxon>
    </lineage>
</organism>
<dbReference type="GeneID" id="20083387"/>